<comment type="caution">
    <text evidence="3">The sequence shown here is derived from an EMBL/GenBank/DDBJ whole genome shotgun (WGS) entry which is preliminary data.</text>
</comment>
<sequence length="444" mass="48914">MYSSESGFDITYIDSHSLIVQNQIANSGIDAPVNTEIDINRSESTNLIDSGCSGGSSSTVATSSVEYAPPNTPFTFSCIEKHGSVYNHVFMSPNGSKCWKPDVPTEFKPVPGTIYTKCDDVVTMYDTYAEKAGFSTRIGTNQQRPDATSYRFIHCNRALFWVDDVSRCHYEAFGDVIAFDATYKTNKYKMIFVLFTGVDHHKNALHLKQPNLVLTDQDAAMKKAIDRIFNESKHRVCMWHIMRKLPSKIKGSDVDNKELRTRINKLVWNLIIDTHTFEERWVALMNEYGMNDHEWLSPLYKIRHLWVTCYFRHIDMCCLIKTTSRCESSNAMFKVQDVKASAAAANASAAAAKASAAAAKASAAAAKASVVASSAAGSSVSAVDARTSVDASTFDCSRLATELYSGISSLSMMCPLDVSSSRSSESHQHMRSTSPTSDTTTSGV</sequence>
<dbReference type="Proteomes" id="UP001408789">
    <property type="component" value="Unassembled WGS sequence"/>
</dbReference>
<dbReference type="PANTHER" id="PTHR47718">
    <property type="entry name" value="OS01G0519700 PROTEIN"/>
    <property type="match status" value="1"/>
</dbReference>
<evidence type="ECO:0000259" key="2">
    <source>
        <dbReference type="Pfam" id="PF10551"/>
    </source>
</evidence>
<dbReference type="EMBL" id="JBCNJP010000025">
    <property type="protein sequence ID" value="KAK9053923.1"/>
    <property type="molecule type" value="Genomic_DNA"/>
</dbReference>
<dbReference type="PANTHER" id="PTHR47718:SF12">
    <property type="entry name" value="PROTEIN FAR1-RELATED SEQUENCE"/>
    <property type="match status" value="1"/>
</dbReference>
<gene>
    <name evidence="3" type="ORF">SSX86_024998</name>
</gene>
<organism evidence="3 4">
    <name type="scientific">Deinandra increscens subsp. villosa</name>
    <dbReference type="NCBI Taxonomy" id="3103831"/>
    <lineage>
        <taxon>Eukaryota</taxon>
        <taxon>Viridiplantae</taxon>
        <taxon>Streptophyta</taxon>
        <taxon>Embryophyta</taxon>
        <taxon>Tracheophyta</taxon>
        <taxon>Spermatophyta</taxon>
        <taxon>Magnoliopsida</taxon>
        <taxon>eudicotyledons</taxon>
        <taxon>Gunneridae</taxon>
        <taxon>Pentapetalae</taxon>
        <taxon>asterids</taxon>
        <taxon>campanulids</taxon>
        <taxon>Asterales</taxon>
        <taxon>Asteraceae</taxon>
        <taxon>Asteroideae</taxon>
        <taxon>Heliantheae alliance</taxon>
        <taxon>Madieae</taxon>
        <taxon>Madiinae</taxon>
        <taxon>Deinandra</taxon>
    </lineage>
</organism>
<evidence type="ECO:0000256" key="1">
    <source>
        <dbReference type="SAM" id="MobiDB-lite"/>
    </source>
</evidence>
<proteinExistence type="predicted"/>
<evidence type="ECO:0000313" key="4">
    <source>
        <dbReference type="Proteomes" id="UP001408789"/>
    </source>
</evidence>
<dbReference type="AlphaFoldDB" id="A0AAP0GL16"/>
<dbReference type="Pfam" id="PF10551">
    <property type="entry name" value="MULE"/>
    <property type="match status" value="1"/>
</dbReference>
<keyword evidence="4" id="KW-1185">Reference proteome</keyword>
<feature type="compositionally biased region" description="Low complexity" evidence="1">
    <location>
        <begin position="431"/>
        <end position="444"/>
    </location>
</feature>
<evidence type="ECO:0000313" key="3">
    <source>
        <dbReference type="EMBL" id="KAK9053923.1"/>
    </source>
</evidence>
<protein>
    <recommendedName>
        <fullName evidence="2">MULE transposase domain-containing protein</fullName>
    </recommendedName>
</protein>
<reference evidence="3 4" key="1">
    <citation type="submission" date="2024-04" db="EMBL/GenBank/DDBJ databases">
        <title>The reference genome of an endangered Asteraceae, Deinandra increscens subsp. villosa, native to the Central Coast of California.</title>
        <authorList>
            <person name="Guilliams M."/>
            <person name="Hasenstab-Lehman K."/>
            <person name="Meyer R."/>
            <person name="Mcevoy S."/>
        </authorList>
    </citation>
    <scope>NUCLEOTIDE SEQUENCE [LARGE SCALE GENOMIC DNA]</scope>
    <source>
        <tissue evidence="3">Leaf</tissue>
    </source>
</reference>
<dbReference type="InterPro" id="IPR018289">
    <property type="entry name" value="MULE_transposase_dom"/>
</dbReference>
<feature type="region of interest" description="Disordered" evidence="1">
    <location>
        <begin position="418"/>
        <end position="444"/>
    </location>
</feature>
<accession>A0AAP0GL16</accession>
<name>A0AAP0GL16_9ASTR</name>
<feature type="domain" description="MULE transposase" evidence="2">
    <location>
        <begin position="206"/>
        <end position="243"/>
    </location>
</feature>